<dbReference type="GO" id="GO:0055129">
    <property type="term" value="P:L-proline biosynthetic process"/>
    <property type="evidence" value="ECO:0007669"/>
    <property type="project" value="UniProtKB-UniRule"/>
</dbReference>
<comment type="similarity">
    <text evidence="1 5">Belongs to the pyrroline-5-carboxylate reductase family.</text>
</comment>
<reference evidence="11 12" key="1">
    <citation type="submission" date="2016-05" db="EMBL/GenBank/DDBJ databases">
        <title>Draft genome sequence of a porcine commensal Rothia nasimurium.</title>
        <authorList>
            <person name="Gaiser R.A."/>
            <person name="Van Baarlen P."/>
            <person name="Wells J.M."/>
        </authorList>
    </citation>
    <scope>NUCLEOTIDE SEQUENCE [LARGE SCALE GENOMIC DNA]</scope>
    <source>
        <strain evidence="11 12">PT-32</strain>
    </source>
</reference>
<keyword evidence="2 5" id="KW-0521">NADP</keyword>
<dbReference type="GO" id="GO:0005737">
    <property type="term" value="C:cytoplasm"/>
    <property type="evidence" value="ECO:0007669"/>
    <property type="project" value="UniProtKB-SubCell"/>
</dbReference>
<evidence type="ECO:0000256" key="5">
    <source>
        <dbReference type="HAMAP-Rule" id="MF_01925"/>
    </source>
</evidence>
<dbReference type="Pfam" id="PF03807">
    <property type="entry name" value="F420_oxidored"/>
    <property type="match status" value="1"/>
</dbReference>
<dbReference type="PANTHER" id="PTHR11645">
    <property type="entry name" value="PYRROLINE-5-CARBOXYLATE REDUCTASE"/>
    <property type="match status" value="1"/>
</dbReference>
<keyword evidence="5" id="KW-0641">Proline biosynthesis</keyword>
<proteinExistence type="inferred from homology"/>
<dbReference type="InterPro" id="IPR000304">
    <property type="entry name" value="Pyrroline-COOH_reductase"/>
</dbReference>
<evidence type="ECO:0000313" key="12">
    <source>
        <dbReference type="Proteomes" id="UP000192359"/>
    </source>
</evidence>
<dbReference type="NCBIfam" id="TIGR00112">
    <property type="entry name" value="proC"/>
    <property type="match status" value="1"/>
</dbReference>
<evidence type="ECO:0000256" key="4">
    <source>
        <dbReference type="ARBA" id="ARBA00058118"/>
    </source>
</evidence>
<evidence type="ECO:0000256" key="1">
    <source>
        <dbReference type="ARBA" id="ARBA00005525"/>
    </source>
</evidence>
<dbReference type="GO" id="GO:0004735">
    <property type="term" value="F:pyrroline-5-carboxylate reductase activity"/>
    <property type="evidence" value="ECO:0007669"/>
    <property type="project" value="UniProtKB-UniRule"/>
</dbReference>
<dbReference type="RefSeq" id="WP_083091965.1">
    <property type="nucleotide sequence ID" value="NZ_LXWF01000040.1"/>
</dbReference>
<dbReference type="InterPro" id="IPR008927">
    <property type="entry name" value="6-PGluconate_DH-like_C_sf"/>
</dbReference>
<feature type="domain" description="Pyrroline-5-carboxylate reductase catalytic N-terminal" evidence="9">
    <location>
        <begin position="3"/>
        <end position="108"/>
    </location>
</feature>
<evidence type="ECO:0000256" key="2">
    <source>
        <dbReference type="ARBA" id="ARBA00022857"/>
    </source>
</evidence>
<comment type="catalytic activity">
    <reaction evidence="5">
        <text>L-proline + NAD(+) = (S)-1-pyrroline-5-carboxylate + NADH + 2 H(+)</text>
        <dbReference type="Rhea" id="RHEA:14105"/>
        <dbReference type="ChEBI" id="CHEBI:15378"/>
        <dbReference type="ChEBI" id="CHEBI:17388"/>
        <dbReference type="ChEBI" id="CHEBI:57540"/>
        <dbReference type="ChEBI" id="CHEBI:57945"/>
        <dbReference type="ChEBI" id="CHEBI:60039"/>
        <dbReference type="EC" id="1.5.1.2"/>
    </reaction>
</comment>
<dbReference type="EC" id="1.5.1.2" evidence="5 6"/>
<evidence type="ECO:0000259" key="9">
    <source>
        <dbReference type="Pfam" id="PF03807"/>
    </source>
</evidence>
<gene>
    <name evidence="5" type="primary">proC</name>
    <name evidence="11" type="ORF">A7979_03460</name>
</gene>
<sequence length="284" mass="28539">MTTVAFIGTGSMNGAIAAGLLAAGANPASVRATVGSHASITRLSQTLGEGAEQVTILAGEDDADANLKAAEGADVVLLGVKPYAILDLAREISPALEPGAVVVSVAAGITLDALQGALPEGQPAIRCMPNTPSRVGKGVLAISVGKYTGKEHRDAAAQVLGAAGKVVEVEEDQMGAVTAVSGSGPAYTFLLAETMAAAGVKLGLDVETATELAAATVAGAGYLLDADPNPQSLRKAVTSPQGTTDRAITTYIDGGLFDLTEAAMRACLARNDEMTEEFSRGSES</sequence>
<feature type="binding site" evidence="7">
    <location>
        <position position="66"/>
    </location>
    <ligand>
        <name>NADPH</name>
        <dbReference type="ChEBI" id="CHEBI:57783"/>
    </ligand>
</feature>
<dbReference type="Gene3D" id="1.10.3730.10">
    <property type="entry name" value="ProC C-terminal domain-like"/>
    <property type="match status" value="1"/>
</dbReference>
<evidence type="ECO:0000256" key="6">
    <source>
        <dbReference type="NCBIfam" id="TIGR00112"/>
    </source>
</evidence>
<dbReference type="InterPro" id="IPR036291">
    <property type="entry name" value="NAD(P)-bd_dom_sf"/>
</dbReference>
<name>A0A1Y1RNG3_9MICC</name>
<comment type="pathway">
    <text evidence="5">Amino-acid biosynthesis; L-proline biosynthesis; L-proline from L-glutamate 5-semialdehyde: step 1/1.</text>
</comment>
<dbReference type="EMBL" id="LXWF01000040">
    <property type="protein sequence ID" value="ORC16394.1"/>
    <property type="molecule type" value="Genomic_DNA"/>
</dbReference>
<evidence type="ECO:0000256" key="3">
    <source>
        <dbReference type="ARBA" id="ARBA00023002"/>
    </source>
</evidence>
<dbReference type="SUPFAM" id="SSF51735">
    <property type="entry name" value="NAD(P)-binding Rossmann-fold domains"/>
    <property type="match status" value="1"/>
</dbReference>
<dbReference type="Proteomes" id="UP000192359">
    <property type="component" value="Unassembled WGS sequence"/>
</dbReference>
<dbReference type="HAMAP" id="MF_01925">
    <property type="entry name" value="P5C_reductase"/>
    <property type="match status" value="1"/>
</dbReference>
<feature type="chain" id="PRO_5039625958" description="Pyrroline-5-carboxylate reductase" evidence="8">
    <location>
        <begin position="18"/>
        <end position="284"/>
    </location>
</feature>
<feature type="domain" description="Pyrroline-5-carboxylate reductase dimerisation" evidence="10">
    <location>
        <begin position="171"/>
        <end position="274"/>
    </location>
</feature>
<dbReference type="PANTHER" id="PTHR11645:SF0">
    <property type="entry name" value="PYRROLINE-5-CARBOXYLATE REDUCTASE 3"/>
    <property type="match status" value="1"/>
</dbReference>
<protein>
    <recommendedName>
        <fullName evidence="5 6">Pyrroline-5-carboxylate reductase</fullName>
        <shortName evidence="5">P5C reductase</shortName>
        <shortName evidence="5">P5CR</shortName>
        <ecNumber evidence="5 6">1.5.1.2</ecNumber>
    </recommendedName>
    <alternativeName>
        <fullName evidence="5">PCA reductase</fullName>
    </alternativeName>
</protein>
<evidence type="ECO:0000313" key="11">
    <source>
        <dbReference type="EMBL" id="ORC16394.1"/>
    </source>
</evidence>
<dbReference type="Pfam" id="PF14748">
    <property type="entry name" value="P5CR_dimer"/>
    <property type="match status" value="1"/>
</dbReference>
<dbReference type="OrthoDB" id="9805754at2"/>
<dbReference type="FunFam" id="1.10.3730.10:FF:000001">
    <property type="entry name" value="Pyrroline-5-carboxylate reductase"/>
    <property type="match status" value="1"/>
</dbReference>
<accession>A0A1Y1RNG3</accession>
<keyword evidence="8" id="KW-0732">Signal</keyword>
<dbReference type="SUPFAM" id="SSF48179">
    <property type="entry name" value="6-phosphogluconate dehydrogenase C-terminal domain-like"/>
    <property type="match status" value="1"/>
</dbReference>
<dbReference type="UniPathway" id="UPA00098">
    <property type="reaction ID" value="UER00361"/>
</dbReference>
<comment type="caution">
    <text evidence="11">The sequence shown here is derived from an EMBL/GenBank/DDBJ whole genome shotgun (WGS) entry which is preliminary data.</text>
</comment>
<feature type="binding site" evidence="7">
    <location>
        <begin position="7"/>
        <end position="12"/>
    </location>
    <ligand>
        <name>NADP(+)</name>
        <dbReference type="ChEBI" id="CHEBI:58349"/>
    </ligand>
</feature>
<dbReference type="AlphaFoldDB" id="A0A1Y1RNG3"/>
<dbReference type="InterPro" id="IPR029036">
    <property type="entry name" value="P5CR_dimer"/>
</dbReference>
<keyword evidence="5" id="KW-0028">Amino-acid biosynthesis</keyword>
<evidence type="ECO:0000256" key="8">
    <source>
        <dbReference type="SAM" id="SignalP"/>
    </source>
</evidence>
<evidence type="ECO:0000259" key="10">
    <source>
        <dbReference type="Pfam" id="PF14748"/>
    </source>
</evidence>
<keyword evidence="3 5" id="KW-0560">Oxidoreductase</keyword>
<dbReference type="PIRSF" id="PIRSF000193">
    <property type="entry name" value="Pyrrol-5-carb_rd"/>
    <property type="match status" value="1"/>
</dbReference>
<keyword evidence="12" id="KW-1185">Reference proteome</keyword>
<comment type="function">
    <text evidence="4 5">Catalyzes the reduction of 1-pyrroline-5-carboxylate (PCA) to L-proline.</text>
</comment>
<evidence type="ECO:0000256" key="7">
    <source>
        <dbReference type="PIRSR" id="PIRSR000193-1"/>
    </source>
</evidence>
<keyword evidence="5" id="KW-0963">Cytoplasm</keyword>
<comment type="subcellular location">
    <subcellularLocation>
        <location evidence="5">Cytoplasm</location>
    </subcellularLocation>
</comment>
<feature type="signal peptide" evidence="8">
    <location>
        <begin position="1"/>
        <end position="17"/>
    </location>
</feature>
<organism evidence="11 12">
    <name type="scientific">Rothia nasimurium</name>
    <dbReference type="NCBI Taxonomy" id="85336"/>
    <lineage>
        <taxon>Bacteria</taxon>
        <taxon>Bacillati</taxon>
        <taxon>Actinomycetota</taxon>
        <taxon>Actinomycetes</taxon>
        <taxon>Micrococcales</taxon>
        <taxon>Micrococcaceae</taxon>
        <taxon>Rothia</taxon>
    </lineage>
</organism>
<dbReference type="Gene3D" id="3.40.50.720">
    <property type="entry name" value="NAD(P)-binding Rossmann-like Domain"/>
    <property type="match status" value="1"/>
</dbReference>
<dbReference type="InterPro" id="IPR028939">
    <property type="entry name" value="P5C_Rdtase_cat_N"/>
</dbReference>
<comment type="catalytic activity">
    <reaction evidence="5">
        <text>L-proline + NADP(+) = (S)-1-pyrroline-5-carboxylate + NADPH + 2 H(+)</text>
        <dbReference type="Rhea" id="RHEA:14109"/>
        <dbReference type="ChEBI" id="CHEBI:15378"/>
        <dbReference type="ChEBI" id="CHEBI:17388"/>
        <dbReference type="ChEBI" id="CHEBI:57783"/>
        <dbReference type="ChEBI" id="CHEBI:58349"/>
        <dbReference type="ChEBI" id="CHEBI:60039"/>
        <dbReference type="EC" id="1.5.1.2"/>
    </reaction>
</comment>